<dbReference type="SUPFAM" id="SSF50044">
    <property type="entry name" value="SH3-domain"/>
    <property type="match status" value="1"/>
</dbReference>
<evidence type="ECO:0000256" key="1">
    <source>
        <dbReference type="ARBA" id="ARBA00022443"/>
    </source>
</evidence>
<accession>A0A2J6PK94</accession>
<dbReference type="SUPFAM" id="SSF57850">
    <property type="entry name" value="RING/U-box"/>
    <property type="match status" value="1"/>
</dbReference>
<keyword evidence="1 5" id="KW-0728">SH3 domain</keyword>
<evidence type="ECO:0000313" key="8">
    <source>
        <dbReference type="Proteomes" id="UP000235672"/>
    </source>
</evidence>
<evidence type="ECO:0000256" key="2">
    <source>
        <dbReference type="ARBA" id="ARBA00022723"/>
    </source>
</evidence>
<dbReference type="GO" id="GO:0016567">
    <property type="term" value="P:protein ubiquitination"/>
    <property type="evidence" value="ECO:0007669"/>
    <property type="project" value="TreeGrafter"/>
</dbReference>
<dbReference type="PROSITE" id="PS50002">
    <property type="entry name" value="SH3"/>
    <property type="match status" value="1"/>
</dbReference>
<keyword evidence="3" id="KW-0863">Zinc-finger</keyword>
<dbReference type="InterPro" id="IPR052256">
    <property type="entry name" value="E3_ubiquitin-ligase_CHFR"/>
</dbReference>
<feature type="domain" description="SH3" evidence="6">
    <location>
        <begin position="354"/>
        <end position="415"/>
    </location>
</feature>
<keyword evidence="2" id="KW-0479">Metal-binding</keyword>
<dbReference type="Gene3D" id="3.30.60.90">
    <property type="match status" value="1"/>
</dbReference>
<dbReference type="PANTHER" id="PTHR16079:SF4">
    <property type="entry name" value="E3 UBIQUITIN-PROTEIN LIGASE CHFR"/>
    <property type="match status" value="1"/>
</dbReference>
<dbReference type="EMBL" id="KZ613522">
    <property type="protein sequence ID" value="PMD14475.1"/>
    <property type="molecule type" value="Genomic_DNA"/>
</dbReference>
<feature type="non-terminal residue" evidence="7">
    <location>
        <position position="1"/>
    </location>
</feature>
<evidence type="ECO:0000256" key="3">
    <source>
        <dbReference type="ARBA" id="ARBA00022771"/>
    </source>
</evidence>
<evidence type="ECO:0000313" key="7">
    <source>
        <dbReference type="EMBL" id="PMD14475.1"/>
    </source>
</evidence>
<dbReference type="Proteomes" id="UP000235672">
    <property type="component" value="Unassembled WGS sequence"/>
</dbReference>
<keyword evidence="8" id="KW-1185">Reference proteome</keyword>
<keyword evidence="4" id="KW-0862">Zinc</keyword>
<dbReference type="OrthoDB" id="1305878at2759"/>
<proteinExistence type="predicted"/>
<dbReference type="Gene3D" id="2.30.30.40">
    <property type="entry name" value="SH3 Domains"/>
    <property type="match status" value="1"/>
</dbReference>
<protein>
    <recommendedName>
        <fullName evidence="6">SH3 domain-containing protein</fullName>
    </recommendedName>
</protein>
<dbReference type="InterPro" id="IPR043145">
    <property type="entry name" value="Znf_ZZ_sf"/>
</dbReference>
<dbReference type="PANTHER" id="PTHR16079">
    <property type="entry name" value="UBIQUITIN LIGASE PROTEIN CHFR"/>
    <property type="match status" value="1"/>
</dbReference>
<sequence>RFFPEPFLTCSRCAKPHIEYELHYNCDKCSYGNWNICLNCYRAGVGCQHWFGFGKAARSKWLRLIESSGSEDLPPEAEKPHVLAANRYLALKASPGGADGRRTLTTQDPSHRLQSGAFCSNCLAWANECYWQCNFCNEGDWGFCNTCVNQGKCCTHPLLPLSYNVNGSDTPSTSQLSVQNTSSATVITAPRVDAFGQFKPLTFQTVCDICRYPIQPNAPRYHCFSCTSAPPHQQLPSEPGDYDICTTCYSKLEASNRISTENGHKGWRRCLLGHRMIVVRFEACHGRYHRIILNDLVGGRLLKEESFQSFGEPSVELRRWTWSDGMKARVVTTDVKCTVRPSSPNATKFPPDGGPGITALALWSWYPMEGVLDELLFPRGAELKEIVDVNGYWYYGVYMGAQGLFPSTYVKMLTMDGGGERRLS</sequence>
<name>A0A2J6PK94_9HELO</name>
<dbReference type="SMART" id="SM00326">
    <property type="entry name" value="SH3"/>
    <property type="match status" value="1"/>
</dbReference>
<gene>
    <name evidence="7" type="ORF">NA56DRAFT_735391</name>
</gene>
<dbReference type="InterPro" id="IPR001452">
    <property type="entry name" value="SH3_domain"/>
</dbReference>
<dbReference type="GO" id="GO:0005634">
    <property type="term" value="C:nucleus"/>
    <property type="evidence" value="ECO:0007669"/>
    <property type="project" value="TreeGrafter"/>
</dbReference>
<evidence type="ECO:0000259" key="6">
    <source>
        <dbReference type="PROSITE" id="PS50002"/>
    </source>
</evidence>
<reference evidence="7 8" key="1">
    <citation type="submission" date="2016-05" db="EMBL/GenBank/DDBJ databases">
        <title>A degradative enzymes factory behind the ericoid mycorrhizal symbiosis.</title>
        <authorList>
            <consortium name="DOE Joint Genome Institute"/>
            <person name="Martino E."/>
            <person name="Morin E."/>
            <person name="Grelet G."/>
            <person name="Kuo A."/>
            <person name="Kohler A."/>
            <person name="Daghino S."/>
            <person name="Barry K."/>
            <person name="Choi C."/>
            <person name="Cichocki N."/>
            <person name="Clum A."/>
            <person name="Copeland A."/>
            <person name="Hainaut M."/>
            <person name="Haridas S."/>
            <person name="Labutti K."/>
            <person name="Lindquist E."/>
            <person name="Lipzen A."/>
            <person name="Khouja H.-R."/>
            <person name="Murat C."/>
            <person name="Ohm R."/>
            <person name="Olson A."/>
            <person name="Spatafora J."/>
            <person name="Veneault-Fourrey C."/>
            <person name="Henrissat B."/>
            <person name="Grigoriev I."/>
            <person name="Martin F."/>
            <person name="Perotto S."/>
        </authorList>
    </citation>
    <scope>NUCLEOTIDE SEQUENCE [LARGE SCALE GENOMIC DNA]</scope>
    <source>
        <strain evidence="7 8">UAMH 7357</strain>
    </source>
</reference>
<dbReference type="AlphaFoldDB" id="A0A2J6PK94"/>
<organism evidence="7 8">
    <name type="scientific">Hyaloscypha hepaticicola</name>
    <dbReference type="NCBI Taxonomy" id="2082293"/>
    <lineage>
        <taxon>Eukaryota</taxon>
        <taxon>Fungi</taxon>
        <taxon>Dikarya</taxon>
        <taxon>Ascomycota</taxon>
        <taxon>Pezizomycotina</taxon>
        <taxon>Leotiomycetes</taxon>
        <taxon>Helotiales</taxon>
        <taxon>Hyaloscyphaceae</taxon>
        <taxon>Hyaloscypha</taxon>
    </lineage>
</organism>
<dbReference type="GO" id="GO:0004842">
    <property type="term" value="F:ubiquitin-protein transferase activity"/>
    <property type="evidence" value="ECO:0007669"/>
    <property type="project" value="TreeGrafter"/>
</dbReference>
<dbReference type="InterPro" id="IPR036028">
    <property type="entry name" value="SH3-like_dom_sf"/>
</dbReference>
<dbReference type="GO" id="GO:0008270">
    <property type="term" value="F:zinc ion binding"/>
    <property type="evidence" value="ECO:0007669"/>
    <property type="project" value="UniProtKB-KW"/>
</dbReference>
<evidence type="ECO:0000256" key="5">
    <source>
        <dbReference type="PROSITE-ProRule" id="PRU00192"/>
    </source>
</evidence>
<dbReference type="STRING" id="1745343.A0A2J6PK94"/>
<evidence type="ECO:0000256" key="4">
    <source>
        <dbReference type="ARBA" id="ARBA00022833"/>
    </source>
</evidence>
<dbReference type="GO" id="GO:0006511">
    <property type="term" value="P:ubiquitin-dependent protein catabolic process"/>
    <property type="evidence" value="ECO:0007669"/>
    <property type="project" value="TreeGrafter"/>
</dbReference>